<evidence type="ECO:0000259" key="8">
    <source>
        <dbReference type="Pfam" id="PF22366"/>
    </source>
</evidence>
<dbReference type="OrthoDB" id="3244603at2759"/>
<dbReference type="Gene3D" id="3.50.50.100">
    <property type="match status" value="3"/>
</dbReference>
<dbReference type="EMBL" id="KV918795">
    <property type="protein sequence ID" value="OSX79209.1"/>
    <property type="molecule type" value="Genomic_DNA"/>
</dbReference>
<protein>
    <submittedName>
        <fullName evidence="9">Uncharacterized protein</fullName>
    </submittedName>
</protein>
<evidence type="ECO:0000256" key="3">
    <source>
        <dbReference type="ARBA" id="ARBA00022827"/>
    </source>
</evidence>
<feature type="region of interest" description="Disordered" evidence="6">
    <location>
        <begin position="183"/>
        <end position="220"/>
    </location>
</feature>
<keyword evidence="5" id="KW-0520">NAD</keyword>
<evidence type="ECO:0000256" key="2">
    <source>
        <dbReference type="ARBA" id="ARBA00022630"/>
    </source>
</evidence>
<keyword evidence="3" id="KW-0274">FAD</keyword>
<name>A0A1X6PEB6_PORUM</name>
<feature type="compositionally biased region" description="Low complexity" evidence="6">
    <location>
        <begin position="210"/>
        <end position="220"/>
    </location>
</feature>
<keyword evidence="2" id="KW-0285">Flavoprotein</keyword>
<dbReference type="InterPro" id="IPR045024">
    <property type="entry name" value="NDH-2"/>
</dbReference>
<organism evidence="9 10">
    <name type="scientific">Porphyra umbilicalis</name>
    <name type="common">Purple laver</name>
    <name type="synonym">Red alga</name>
    <dbReference type="NCBI Taxonomy" id="2786"/>
    <lineage>
        <taxon>Eukaryota</taxon>
        <taxon>Rhodophyta</taxon>
        <taxon>Bangiophyceae</taxon>
        <taxon>Bangiales</taxon>
        <taxon>Bangiaceae</taxon>
        <taxon>Porphyra</taxon>
    </lineage>
</organism>
<evidence type="ECO:0000256" key="6">
    <source>
        <dbReference type="SAM" id="MobiDB-lite"/>
    </source>
</evidence>
<proteinExistence type="inferred from homology"/>
<feature type="domain" description="FAD/NAD(P)-binding" evidence="7">
    <location>
        <begin position="249"/>
        <end position="459"/>
    </location>
</feature>
<evidence type="ECO:0000256" key="5">
    <source>
        <dbReference type="ARBA" id="ARBA00023027"/>
    </source>
</evidence>
<dbReference type="InterPro" id="IPR054585">
    <property type="entry name" value="NDH2-like_C"/>
</dbReference>
<gene>
    <name evidence="9" type="ORF">BU14_0084s0023</name>
</gene>
<keyword evidence="4" id="KW-0560">Oxidoreductase</keyword>
<dbReference type="InterPro" id="IPR023753">
    <property type="entry name" value="FAD/NAD-binding_dom"/>
</dbReference>
<reference evidence="9 10" key="1">
    <citation type="submission" date="2017-03" db="EMBL/GenBank/DDBJ databases">
        <title>WGS assembly of Porphyra umbilicalis.</title>
        <authorList>
            <person name="Brawley S.H."/>
            <person name="Blouin N.A."/>
            <person name="Ficko-Blean E."/>
            <person name="Wheeler G.L."/>
            <person name="Lohr M."/>
            <person name="Goodson H.V."/>
            <person name="Jenkins J.W."/>
            <person name="Blaby-Haas C.E."/>
            <person name="Helliwell K.E."/>
            <person name="Chan C."/>
            <person name="Marriage T."/>
            <person name="Bhattacharya D."/>
            <person name="Klein A.S."/>
            <person name="Badis Y."/>
            <person name="Brodie J."/>
            <person name="Cao Y."/>
            <person name="Collen J."/>
            <person name="Dittami S.M."/>
            <person name="Gachon C.M."/>
            <person name="Green B.R."/>
            <person name="Karpowicz S."/>
            <person name="Kim J.W."/>
            <person name="Kudahl U."/>
            <person name="Lin S."/>
            <person name="Michel G."/>
            <person name="Mittag M."/>
            <person name="Olson B.J."/>
            <person name="Pangilinan J."/>
            <person name="Peng Y."/>
            <person name="Qiu H."/>
            <person name="Shu S."/>
            <person name="Singer J.T."/>
            <person name="Smith A.G."/>
            <person name="Sprecher B.N."/>
            <person name="Wagner V."/>
            <person name="Wang W."/>
            <person name="Wang Z.-Y."/>
            <person name="Yan J."/>
            <person name="Yarish C."/>
            <person name="Zoeuner-Riek S."/>
            <person name="Zhuang Y."/>
            <person name="Zou Y."/>
            <person name="Lindquist E.A."/>
            <person name="Grimwood J."/>
            <person name="Barry K."/>
            <person name="Rokhsar D.S."/>
            <person name="Schmutz J."/>
            <person name="Stiller J.W."/>
            <person name="Grossman A.R."/>
            <person name="Prochnik S.E."/>
        </authorList>
    </citation>
    <scope>NUCLEOTIDE SEQUENCE [LARGE SCALE GENOMIC DNA]</scope>
    <source>
        <strain evidence="9">4086291</strain>
    </source>
</reference>
<feature type="domain" description="External alternative NADH-ubiquinone oxidoreductase-like C-terminal" evidence="8">
    <location>
        <begin position="569"/>
        <end position="633"/>
    </location>
</feature>
<evidence type="ECO:0000313" key="10">
    <source>
        <dbReference type="Proteomes" id="UP000218209"/>
    </source>
</evidence>
<dbReference type="SUPFAM" id="SSF51905">
    <property type="entry name" value="FAD/NAD(P)-binding domain"/>
    <property type="match status" value="2"/>
</dbReference>
<comment type="similarity">
    <text evidence="1">Belongs to the NADH dehydrogenase family.</text>
</comment>
<dbReference type="Proteomes" id="UP000218209">
    <property type="component" value="Unassembled WGS sequence"/>
</dbReference>
<dbReference type="AlphaFoldDB" id="A0A1X6PEB6"/>
<dbReference type="GO" id="GO:0005739">
    <property type="term" value="C:mitochondrion"/>
    <property type="evidence" value="ECO:0007669"/>
    <property type="project" value="TreeGrafter"/>
</dbReference>
<keyword evidence="10" id="KW-1185">Reference proteome</keyword>
<evidence type="ECO:0000313" key="9">
    <source>
        <dbReference type="EMBL" id="OSX79209.1"/>
    </source>
</evidence>
<dbReference type="PANTHER" id="PTHR43706">
    <property type="entry name" value="NADH DEHYDROGENASE"/>
    <property type="match status" value="1"/>
</dbReference>
<dbReference type="InterPro" id="IPR036188">
    <property type="entry name" value="FAD/NAD-bd_sf"/>
</dbReference>
<accession>A0A1X6PEB6</accession>
<evidence type="ECO:0000256" key="1">
    <source>
        <dbReference type="ARBA" id="ARBA00005272"/>
    </source>
</evidence>
<dbReference type="PANTHER" id="PTHR43706:SF13">
    <property type="entry name" value="NADH DEHYDROGENASE-RELATED"/>
    <property type="match status" value="1"/>
</dbReference>
<feature type="compositionally biased region" description="Gly residues" evidence="6">
    <location>
        <begin position="183"/>
        <end position="209"/>
    </location>
</feature>
<evidence type="ECO:0000259" key="7">
    <source>
        <dbReference type="Pfam" id="PF07992"/>
    </source>
</evidence>
<dbReference type="GO" id="GO:0003954">
    <property type="term" value="F:NADH dehydrogenase activity"/>
    <property type="evidence" value="ECO:0007669"/>
    <property type="project" value="InterPro"/>
</dbReference>
<dbReference type="Pfam" id="PF07992">
    <property type="entry name" value="Pyr_redox_2"/>
    <property type="match status" value="1"/>
</dbReference>
<dbReference type="Pfam" id="PF22366">
    <property type="entry name" value="NDH2_C"/>
    <property type="match status" value="1"/>
</dbReference>
<sequence length="637" mass="64104">MATPLLRCARWPPPAAAGRASRRLWPALQGSLTVALPLPPCVGTAGGVGGFRPAASAAAAPLHSRFAATPGGGGAAADHDPRERIVVVGTGWAALRFLRDIDAARYAVTVVSPRDHMLFTPLLTSTCTGTIEHRSAIEPVRQLVADRGFGFVQASAVGVRLRGDGGRGGGVGAAVGGGTETLGHGGAVADGHGTGGASGSGGGGGGDSDGGTTATVPPADAAPHTLQCRVTGGLSGLPRDLAPTVAAAPEFDVPFDALVMAVGAVPDTFGLPGVTEHAFFLKEVADARRIRNRLQDLFAAASLPHTTPAERRRLLTFVVVGGGPTGVEFAAELSDFLSDDVTRNYRGLADAVSVLLYEAGDSLLSSFEAGLAAYATRRLRRGRVDVRLAARVQAVGDGWVRVAEGPATDGRGGHVTVPCGMVVWSTGVGRRDIIKALGAAGWPLGARGGGLAVNDKFQVLLSDAVLSGTAPNGGSVGAGAEVVAGRAAGGGTSSPAVPSPSAGPGLPVFALGDCAAISVPGVAPLPPLAQVAEQSGAALAVRLNTATPAGVGGGWAGTSAWAPFAFHNKGMLAYLGGRTGVSSVAVPVKGTIDLAGAAAWATWRLAYLSKLSSWRNRVQVPLDWVKTAMLGRDVSRF</sequence>
<evidence type="ECO:0000256" key="4">
    <source>
        <dbReference type="ARBA" id="ARBA00023002"/>
    </source>
</evidence>